<keyword evidence="1" id="KW-0472">Membrane</keyword>
<dbReference type="RefSeq" id="WP_290236770.1">
    <property type="nucleotide sequence ID" value="NZ_JAUFPZ010000002.1"/>
</dbReference>
<dbReference type="PANTHER" id="PTHR31061:SF24">
    <property type="entry name" value="LD22376P"/>
    <property type="match status" value="1"/>
</dbReference>
<keyword evidence="2" id="KW-0012">Acyltransferase</keyword>
<gene>
    <name evidence="2" type="ORF">ACFOS1_16670</name>
</gene>
<reference evidence="3" key="1">
    <citation type="journal article" date="2019" name="Int. J. Syst. Evol. Microbiol.">
        <title>The Global Catalogue of Microorganisms (GCM) 10K type strain sequencing project: providing services to taxonomists for standard genome sequencing and annotation.</title>
        <authorList>
            <consortium name="The Broad Institute Genomics Platform"/>
            <consortium name="The Broad Institute Genome Sequencing Center for Infectious Disease"/>
            <person name="Wu L."/>
            <person name="Ma J."/>
        </authorList>
    </citation>
    <scope>NUCLEOTIDE SEQUENCE [LARGE SCALE GENOMIC DNA]</scope>
    <source>
        <strain evidence="3">CECT 9128</strain>
    </source>
</reference>
<keyword evidence="1" id="KW-0812">Transmembrane</keyword>
<organism evidence="2 3">
    <name type="scientific">Zunongwangia endophytica</name>
    <dbReference type="NCBI Taxonomy" id="1808945"/>
    <lineage>
        <taxon>Bacteria</taxon>
        <taxon>Pseudomonadati</taxon>
        <taxon>Bacteroidota</taxon>
        <taxon>Flavobacteriia</taxon>
        <taxon>Flavobacteriales</taxon>
        <taxon>Flavobacteriaceae</taxon>
        <taxon>Zunongwangia</taxon>
    </lineage>
</organism>
<feature type="transmembrane region" description="Helical" evidence="1">
    <location>
        <begin position="285"/>
        <end position="305"/>
    </location>
</feature>
<feature type="transmembrane region" description="Helical" evidence="1">
    <location>
        <begin position="246"/>
        <end position="265"/>
    </location>
</feature>
<accession>A0ABV8HAD2</accession>
<protein>
    <submittedName>
        <fullName evidence="2">Acyltransferase family protein</fullName>
    </submittedName>
</protein>
<feature type="transmembrane region" description="Helical" evidence="1">
    <location>
        <begin position="184"/>
        <end position="204"/>
    </location>
</feature>
<dbReference type="GO" id="GO:0016746">
    <property type="term" value="F:acyltransferase activity"/>
    <property type="evidence" value="ECO:0007669"/>
    <property type="project" value="UniProtKB-KW"/>
</dbReference>
<feature type="transmembrane region" description="Helical" evidence="1">
    <location>
        <begin position="102"/>
        <end position="121"/>
    </location>
</feature>
<keyword evidence="1" id="KW-1133">Transmembrane helix</keyword>
<proteinExistence type="predicted"/>
<evidence type="ECO:0000313" key="2">
    <source>
        <dbReference type="EMBL" id="MFC4029059.1"/>
    </source>
</evidence>
<feature type="transmembrane region" description="Helical" evidence="1">
    <location>
        <begin position="66"/>
        <end position="82"/>
    </location>
</feature>
<dbReference type="Proteomes" id="UP001595793">
    <property type="component" value="Unassembled WGS sequence"/>
</dbReference>
<feature type="transmembrane region" description="Helical" evidence="1">
    <location>
        <begin position="20"/>
        <end position="45"/>
    </location>
</feature>
<feature type="transmembrane region" description="Helical" evidence="1">
    <location>
        <begin position="126"/>
        <end position="145"/>
    </location>
</feature>
<feature type="transmembrane region" description="Helical" evidence="1">
    <location>
        <begin position="216"/>
        <end position="234"/>
    </location>
</feature>
<name>A0ABV8HAD2_9FLAO</name>
<feature type="transmembrane region" description="Helical" evidence="1">
    <location>
        <begin position="325"/>
        <end position="346"/>
    </location>
</feature>
<evidence type="ECO:0000313" key="3">
    <source>
        <dbReference type="Proteomes" id="UP001595793"/>
    </source>
</evidence>
<dbReference type="EMBL" id="JBHSAS010000012">
    <property type="protein sequence ID" value="MFC4029059.1"/>
    <property type="molecule type" value="Genomic_DNA"/>
</dbReference>
<sequence>MIIVNSPGTGAPFYDSLTHVSWFGFSLADLVFPSFLFAMGNAMAFSIPKFKNDSLKNFWKKTIKRSLLIFLIGYLLYWFPLFEFDRENELVLKPISQTRIMGVLQRIAICYFVVAVLVYYFKRKTIAIIAVVTLIVYWVLLYLLGETGKELEMATNGITWLDQKILGEAHMYKKDRIVFDPEGILSTLPSIVNVIGGYLAGVLIRKHEKTHKTVAELLVIGVVLISLSLFWNEFLPFSKKLWTSSFTLYTVGIDLCIIGFLIFIIELKNIKTGTYFFTVFGKNPLFIYLFSELFFISLCLIHTPSGERVFDWLSQHVFQNIYSGSFGALLTALFIMGVCWLLGWILDKNKIYIKL</sequence>
<comment type="caution">
    <text evidence="2">The sequence shown here is derived from an EMBL/GenBank/DDBJ whole genome shotgun (WGS) entry which is preliminary data.</text>
</comment>
<dbReference type="PANTHER" id="PTHR31061">
    <property type="entry name" value="LD22376P"/>
    <property type="match status" value="1"/>
</dbReference>
<keyword evidence="2" id="KW-0808">Transferase</keyword>
<keyword evidence="3" id="KW-1185">Reference proteome</keyword>
<evidence type="ECO:0000256" key="1">
    <source>
        <dbReference type="SAM" id="Phobius"/>
    </source>
</evidence>